<evidence type="ECO:0000313" key="7">
    <source>
        <dbReference type="EMBL" id="GAA1703904.1"/>
    </source>
</evidence>
<dbReference type="Pfam" id="PF00135">
    <property type="entry name" value="COesterase"/>
    <property type="match status" value="1"/>
</dbReference>
<dbReference type="RefSeq" id="WP_344313752.1">
    <property type="nucleotide sequence ID" value="NZ_BAAANY010000029.1"/>
</dbReference>
<dbReference type="PROSITE" id="PS01173">
    <property type="entry name" value="LIPASE_GDXG_HIS"/>
    <property type="match status" value="1"/>
</dbReference>
<evidence type="ECO:0000256" key="5">
    <source>
        <dbReference type="SAM" id="MobiDB-lite"/>
    </source>
</evidence>
<evidence type="ECO:0000313" key="8">
    <source>
        <dbReference type="Proteomes" id="UP001500618"/>
    </source>
</evidence>
<dbReference type="InterPro" id="IPR050309">
    <property type="entry name" value="Type-B_Carboxylest/Lipase"/>
</dbReference>
<dbReference type="SUPFAM" id="SSF53474">
    <property type="entry name" value="alpha/beta-Hydrolases"/>
    <property type="match status" value="1"/>
</dbReference>
<dbReference type="PROSITE" id="PS00122">
    <property type="entry name" value="CARBOXYLESTERASE_B_1"/>
    <property type="match status" value="1"/>
</dbReference>
<proteinExistence type="inferred from homology"/>
<sequence length="486" mass="50107">MDRLVRIDRGTVRGDEVDGVVAFKSIPYAAAPVGAGRFALPQPPTWSGEWDARQSGPTAPQASGRLPGLNLTSLLDVGWVAGPDYLSASVWTPGGGGLPVLVFVHGGAFVGGSGTASGYGGTAFARDGVVLVSINYRLGVPGFAAIPGAPNNRGLYDQIAALQWVRENIAAFGGDPDNVTIFGESAGGISVATLVAGAPEGLFRRAICESGGGSHALTEPQAAAVTAALVGHLGVPAEDFAEVSDVDLVAAVAWLGTQRLDLRVDGVADPLMGLAKFGPVIDGDLLDGQPVGALAPGVEVMVGNNADEINLYAVALPAPPLDADALRLAVSRLHPDPDAVVEAYRSAGRGGTLAELLAAIGTDYVFGIPALRMADAHAAQPAGTWRYEFTWRSPAYEGRLGACHGLELPFVFDTVSTVDHGSLGVPDNDETRALATEIHAAWVAFALTGDPGWPRYTPADPVVRRLGPDPGTAVDGPERSLWSGIR</sequence>
<feature type="domain" description="Carboxylesterase type B" evidence="6">
    <location>
        <begin position="3"/>
        <end position="452"/>
    </location>
</feature>
<gene>
    <name evidence="7" type="ORF">GCM10009765_61430</name>
</gene>
<evidence type="ECO:0000256" key="2">
    <source>
        <dbReference type="ARBA" id="ARBA00010515"/>
    </source>
</evidence>
<protein>
    <recommendedName>
        <fullName evidence="4">Carboxylic ester hydrolase</fullName>
        <ecNumber evidence="4">3.1.1.-</ecNumber>
    </recommendedName>
</protein>
<keyword evidence="3 4" id="KW-0378">Hydrolase</keyword>
<feature type="region of interest" description="Disordered" evidence="5">
    <location>
        <begin position="44"/>
        <end position="65"/>
    </location>
</feature>
<reference evidence="7 8" key="1">
    <citation type="journal article" date="2019" name="Int. J. Syst. Evol. Microbiol.">
        <title>The Global Catalogue of Microorganisms (GCM) 10K type strain sequencing project: providing services to taxonomists for standard genome sequencing and annotation.</title>
        <authorList>
            <consortium name="The Broad Institute Genomics Platform"/>
            <consortium name="The Broad Institute Genome Sequencing Center for Infectious Disease"/>
            <person name="Wu L."/>
            <person name="Ma J."/>
        </authorList>
    </citation>
    <scope>NUCLEOTIDE SEQUENCE [LARGE SCALE GENOMIC DNA]</scope>
    <source>
        <strain evidence="7 8">JCM 14718</strain>
    </source>
</reference>
<organism evidence="7 8">
    <name type="scientific">Fodinicola feengrottensis</name>
    <dbReference type="NCBI Taxonomy" id="435914"/>
    <lineage>
        <taxon>Bacteria</taxon>
        <taxon>Bacillati</taxon>
        <taxon>Actinomycetota</taxon>
        <taxon>Actinomycetes</taxon>
        <taxon>Mycobacteriales</taxon>
        <taxon>Fodinicola</taxon>
    </lineage>
</organism>
<feature type="region of interest" description="Disordered" evidence="5">
    <location>
        <begin position="465"/>
        <end position="486"/>
    </location>
</feature>
<dbReference type="InterPro" id="IPR019826">
    <property type="entry name" value="Carboxylesterase_B_AS"/>
</dbReference>
<dbReference type="EC" id="3.1.1.-" evidence="4"/>
<keyword evidence="8" id="KW-1185">Reference proteome</keyword>
<accession>A0ABN2IF69</accession>
<comment type="caution">
    <text evidence="7">The sequence shown here is derived from an EMBL/GenBank/DDBJ whole genome shotgun (WGS) entry which is preliminary data.</text>
</comment>
<dbReference type="Proteomes" id="UP001500618">
    <property type="component" value="Unassembled WGS sequence"/>
</dbReference>
<evidence type="ECO:0000259" key="6">
    <source>
        <dbReference type="Pfam" id="PF00135"/>
    </source>
</evidence>
<dbReference type="PANTHER" id="PTHR11559">
    <property type="entry name" value="CARBOXYLESTERASE"/>
    <property type="match status" value="1"/>
</dbReference>
<dbReference type="InterPro" id="IPR002168">
    <property type="entry name" value="Lipase_GDXG_HIS_AS"/>
</dbReference>
<evidence type="ECO:0000256" key="4">
    <source>
        <dbReference type="RuleBase" id="RU361235"/>
    </source>
</evidence>
<evidence type="ECO:0000256" key="3">
    <source>
        <dbReference type="ARBA" id="ARBA00022801"/>
    </source>
</evidence>
<comment type="similarity">
    <text evidence="1 4">Belongs to the type-B carboxylesterase/lipase family.</text>
</comment>
<dbReference type="EMBL" id="BAAANY010000029">
    <property type="protein sequence ID" value="GAA1703904.1"/>
    <property type="molecule type" value="Genomic_DNA"/>
</dbReference>
<dbReference type="InterPro" id="IPR029058">
    <property type="entry name" value="AB_hydrolase_fold"/>
</dbReference>
<comment type="similarity">
    <text evidence="2">Belongs to the 'GDXG' lipolytic enzyme family.</text>
</comment>
<name>A0ABN2IF69_9ACTN</name>
<evidence type="ECO:0000256" key="1">
    <source>
        <dbReference type="ARBA" id="ARBA00005964"/>
    </source>
</evidence>
<dbReference type="InterPro" id="IPR002018">
    <property type="entry name" value="CarbesteraseB"/>
</dbReference>
<dbReference type="Gene3D" id="3.40.50.1820">
    <property type="entry name" value="alpha/beta hydrolase"/>
    <property type="match status" value="1"/>
</dbReference>